<comment type="caution">
    <text evidence="4">The sequence shown here is derived from an EMBL/GenBank/DDBJ whole genome shotgun (WGS) entry which is preliminary data.</text>
</comment>
<evidence type="ECO:0000259" key="3">
    <source>
        <dbReference type="PROSITE" id="PS50158"/>
    </source>
</evidence>
<protein>
    <recommendedName>
        <fullName evidence="3">CCHC-type domain-containing protein</fullName>
    </recommendedName>
</protein>
<evidence type="ECO:0000256" key="1">
    <source>
        <dbReference type="PROSITE-ProRule" id="PRU00047"/>
    </source>
</evidence>
<dbReference type="CDD" id="cd00303">
    <property type="entry name" value="retropepsin_like"/>
    <property type="match status" value="1"/>
</dbReference>
<dbReference type="GO" id="GO:0008270">
    <property type="term" value="F:zinc ion binding"/>
    <property type="evidence" value="ECO:0007669"/>
    <property type="project" value="UniProtKB-KW"/>
</dbReference>
<keyword evidence="5" id="KW-1185">Reference proteome</keyword>
<evidence type="ECO:0000256" key="2">
    <source>
        <dbReference type="SAM" id="MobiDB-lite"/>
    </source>
</evidence>
<feature type="region of interest" description="Disordered" evidence="2">
    <location>
        <begin position="298"/>
        <end position="335"/>
    </location>
</feature>
<feature type="compositionally biased region" description="Basic and acidic residues" evidence="2">
    <location>
        <begin position="814"/>
        <end position="823"/>
    </location>
</feature>
<evidence type="ECO:0000313" key="5">
    <source>
        <dbReference type="Proteomes" id="UP000286134"/>
    </source>
</evidence>
<dbReference type="Proteomes" id="UP000286134">
    <property type="component" value="Unassembled WGS sequence"/>
</dbReference>
<organism evidence="4 5">
    <name type="scientific">Erysiphe neolycopersici</name>
    <dbReference type="NCBI Taxonomy" id="212602"/>
    <lineage>
        <taxon>Eukaryota</taxon>
        <taxon>Fungi</taxon>
        <taxon>Dikarya</taxon>
        <taxon>Ascomycota</taxon>
        <taxon>Pezizomycotina</taxon>
        <taxon>Leotiomycetes</taxon>
        <taxon>Erysiphales</taxon>
        <taxon>Erysiphaceae</taxon>
        <taxon>Erysiphe</taxon>
    </lineage>
</organism>
<feature type="domain" description="CCHC-type" evidence="3">
    <location>
        <begin position="347"/>
        <end position="360"/>
    </location>
</feature>
<evidence type="ECO:0000313" key="4">
    <source>
        <dbReference type="EMBL" id="RKF60417.1"/>
    </source>
</evidence>
<dbReference type="AlphaFoldDB" id="A0A420HSP3"/>
<sequence>MSDKMRYGSRNPDFSRSGRFDGSIPASRWLARLAFDFKRMDDETSPEEFLEAVEILLDGDAAMWLDSSKIFRDMVDNRHEATENDVDIFKEALIAEFPIRVVERTEGNVQQEIRMFKQLSEEPLLTYYGRAKHLLRRAHGRDEPVQSASGMLVNPLSPLEKMMLSGIISTFVEGLCDAELRSLAIRKSVMCCSSLYNAYQIIQDTKLGMETEREVEARLAREKEYSDLKALVFQQFGKPSSAVLAEFNSGSRVTRSKAPLQAERAGIQISSIPTNHAFQTGTGSAEYRGDDVHVRGELHFPKPKQGPVSSSARPPESVSHLPPNTFSKNSFVNGSRNYRRDQDGQLCIRCGTIGHVGYNCSGHRLENWEQVYLRNLIFHNIQPGGGAPMESKSTEVLHENCQGSWSWNNENFNAPVEKRDVRVAGQLHKEENGKVQQFSLEQFSGKGLGEGKDSYKTLQGNSVFLGNESGGIPTVTLESYLGEQARKRQRVEVEDIINNDEAGPARRAQRRSRIRKGQPLAEIVGRQGKGPLNYTKLAGDMIVQVSLLDLYQMSPDLTRAFRKLSTRVSKRTSKSKSKVSTEGLPEGEVLLAGESEDVDIKRRDLKTMTPLIAADRKAFRIPVIVRTSRGGKPANVALPTEVSQADQGSDMIVITIGLVRSLGIPVQPLAERGYHNLTMNVADGRAAKLTHCCTLTIGVLGIWRTVEAFVRPFDKGNETDLHLLLGMPWLHSVDAKIFIRASKIELGDVKRGEDIKELKGPQFTESTHNKLILRPKLGLGEEEEEDSSSCSSDSELEEDSSSDEDDFDEIVGTRADKGKKSVRFEGQSEN</sequence>
<dbReference type="InterPro" id="IPR001878">
    <property type="entry name" value="Znf_CCHC"/>
</dbReference>
<feature type="region of interest" description="Disordered" evidence="2">
    <location>
        <begin position="774"/>
        <end position="830"/>
    </location>
</feature>
<dbReference type="STRING" id="212602.A0A420HSP3"/>
<feature type="compositionally biased region" description="Polar residues" evidence="2">
    <location>
        <begin position="322"/>
        <end position="335"/>
    </location>
</feature>
<dbReference type="OrthoDB" id="4774312at2759"/>
<gene>
    <name evidence="4" type="ORF">OnM2_051053</name>
</gene>
<keyword evidence="1" id="KW-0863">Zinc-finger</keyword>
<dbReference type="EMBL" id="MCFK01005122">
    <property type="protein sequence ID" value="RKF60417.1"/>
    <property type="molecule type" value="Genomic_DNA"/>
</dbReference>
<reference evidence="4 5" key="1">
    <citation type="journal article" date="2018" name="BMC Genomics">
        <title>Comparative genome analyses reveal sequence features reflecting distinct modes of host-adaptation between dicot and monocot powdery mildew.</title>
        <authorList>
            <person name="Wu Y."/>
            <person name="Ma X."/>
            <person name="Pan Z."/>
            <person name="Kale S.D."/>
            <person name="Song Y."/>
            <person name="King H."/>
            <person name="Zhang Q."/>
            <person name="Presley C."/>
            <person name="Deng X."/>
            <person name="Wei C.I."/>
            <person name="Xiao S."/>
        </authorList>
    </citation>
    <scope>NUCLEOTIDE SEQUENCE [LARGE SCALE GENOMIC DNA]</scope>
    <source>
        <strain evidence="4">UMSG2</strain>
    </source>
</reference>
<feature type="compositionally biased region" description="Acidic residues" evidence="2">
    <location>
        <begin position="794"/>
        <end position="809"/>
    </location>
</feature>
<keyword evidence="1" id="KW-0479">Metal-binding</keyword>
<dbReference type="Gene3D" id="2.40.70.10">
    <property type="entry name" value="Acid Proteases"/>
    <property type="match status" value="1"/>
</dbReference>
<keyword evidence="1" id="KW-0862">Zinc</keyword>
<dbReference type="InterPro" id="IPR021109">
    <property type="entry name" value="Peptidase_aspartic_dom_sf"/>
</dbReference>
<dbReference type="GO" id="GO:0003676">
    <property type="term" value="F:nucleic acid binding"/>
    <property type="evidence" value="ECO:0007669"/>
    <property type="project" value="InterPro"/>
</dbReference>
<dbReference type="PROSITE" id="PS50158">
    <property type="entry name" value="ZF_CCHC"/>
    <property type="match status" value="1"/>
</dbReference>
<accession>A0A420HSP3</accession>
<proteinExistence type="predicted"/>
<name>A0A420HSP3_9PEZI</name>